<keyword evidence="1" id="KW-1133">Transmembrane helix</keyword>
<organism evidence="2 3">
    <name type="scientific">Leptospira ryugenii</name>
    <dbReference type="NCBI Taxonomy" id="1917863"/>
    <lineage>
        <taxon>Bacteria</taxon>
        <taxon>Pseudomonadati</taxon>
        <taxon>Spirochaetota</taxon>
        <taxon>Spirochaetia</taxon>
        <taxon>Leptospirales</taxon>
        <taxon>Leptospiraceae</taxon>
        <taxon>Leptospira</taxon>
    </lineage>
</organism>
<sequence length="176" mass="18718">MKNFRIYTLVLFVGIFMNACITIGYGTGFGPQGAIFSSTKQGLGSRGKLDGPLTGSACVHNFILLAAFGDASAEKAANNGRITNIYTVNRTTFNLLSLYQNLCTVVTGDNVPIKNEISSGKNNEANFNDVITLKNGEVIKNVKAAITADSVVAVSSDGKTIVYKKSEVKGIQNNVK</sequence>
<keyword evidence="3" id="KW-1185">Reference proteome</keyword>
<name>A0A2P2E435_9LEPT</name>
<gene>
    <name evidence="2" type="ORF">LPTSP4_31830</name>
</gene>
<dbReference type="Proteomes" id="UP000245133">
    <property type="component" value="Unassembled WGS sequence"/>
</dbReference>
<comment type="caution">
    <text evidence="2">The sequence shown here is derived from an EMBL/GenBank/DDBJ whole genome shotgun (WGS) entry which is preliminary data.</text>
</comment>
<evidence type="ECO:0000313" key="2">
    <source>
        <dbReference type="EMBL" id="GBF51645.1"/>
    </source>
</evidence>
<protein>
    <submittedName>
        <fullName evidence="2">Uncharacterized protein</fullName>
    </submittedName>
</protein>
<reference evidence="2 3" key="1">
    <citation type="submission" date="2018-02" db="EMBL/GenBank/DDBJ databases">
        <title>Novel Leptospira species isolated from soil and water in Japan.</title>
        <authorList>
            <person name="Nakao R."/>
            <person name="Masuzawa T."/>
        </authorList>
    </citation>
    <scope>NUCLEOTIDE SEQUENCE [LARGE SCALE GENOMIC DNA]</scope>
    <source>
        <strain evidence="2 3">YH101</strain>
    </source>
</reference>
<dbReference type="RefSeq" id="WP_108977959.1">
    <property type="nucleotide sequence ID" value="NZ_BFBB01000008.1"/>
</dbReference>
<dbReference type="OrthoDB" id="344252at2"/>
<evidence type="ECO:0000313" key="3">
    <source>
        <dbReference type="Proteomes" id="UP000245133"/>
    </source>
</evidence>
<accession>A0A2P2E435</accession>
<feature type="transmembrane region" description="Helical" evidence="1">
    <location>
        <begin position="6"/>
        <end position="26"/>
    </location>
</feature>
<dbReference type="InterPro" id="IPR025113">
    <property type="entry name" value="TRL-like"/>
</dbReference>
<evidence type="ECO:0000256" key="1">
    <source>
        <dbReference type="SAM" id="Phobius"/>
    </source>
</evidence>
<keyword evidence="1" id="KW-0812">Transmembrane</keyword>
<dbReference type="AlphaFoldDB" id="A0A2P2E435"/>
<keyword evidence="1" id="KW-0472">Membrane</keyword>
<dbReference type="Pfam" id="PF13146">
    <property type="entry name" value="TRL"/>
    <property type="match status" value="1"/>
</dbReference>
<dbReference type="EMBL" id="BFBB01000008">
    <property type="protein sequence ID" value="GBF51645.1"/>
    <property type="molecule type" value="Genomic_DNA"/>
</dbReference>
<proteinExistence type="predicted"/>